<feature type="compositionally biased region" description="Low complexity" evidence="1">
    <location>
        <begin position="106"/>
        <end position="119"/>
    </location>
</feature>
<sequence length="358" mass="39140">MPQKKRSGPTENQQRTGGIQSTNLYRIHISVDKQGSEDHYEPAYIPGKGGSMVHIVTAVPTQKTGPRAVSETPSVYYKAATMLTSHENIQSPVLCRHRSQDPMQYRSVSASSQHASSRQWLGQKTSPLQQPTYTYRETESPKNLRSPEAVNKQEHSDASTQSSASDIDLVCSGSVRENLIGSPGESDQSDMRTSVNSEQTTSQTQKYMQRTSKVQPMLITSPTTSMTSDEAKRVLTSPPYIFVGSSECKNGQATMPASFPRNQTNTGNRMQNFHRDPVYISVEEPVDQVESMSATLSATHLAETRSIASFAEDGNTIAVAVTATRCPSVIHGPESENSMASPDDEGCIKPFKTEDTIA</sequence>
<proteinExistence type="predicted"/>
<feature type="compositionally biased region" description="Polar residues" evidence="1">
    <location>
        <begin position="191"/>
        <end position="212"/>
    </location>
</feature>
<feature type="compositionally biased region" description="Polar residues" evidence="1">
    <location>
        <begin position="9"/>
        <end position="22"/>
    </location>
</feature>
<dbReference type="AlphaFoldDB" id="A0AAV7BF19"/>
<reference evidence="2" key="1">
    <citation type="thesis" date="2020" institute="ProQuest LLC" country="789 East Eisenhower Parkway, Ann Arbor, MI, USA">
        <title>Comparative Genomics and Chromosome Evolution.</title>
        <authorList>
            <person name="Mudd A.B."/>
        </authorList>
    </citation>
    <scope>NUCLEOTIDE SEQUENCE</scope>
    <source>
        <strain evidence="2">237g6f4</strain>
        <tissue evidence="2">Blood</tissue>
    </source>
</reference>
<feature type="region of interest" description="Disordered" evidence="1">
    <location>
        <begin position="330"/>
        <end position="358"/>
    </location>
</feature>
<evidence type="ECO:0000256" key="1">
    <source>
        <dbReference type="SAM" id="MobiDB-lite"/>
    </source>
</evidence>
<gene>
    <name evidence="2" type="ORF">GDO81_011508</name>
</gene>
<keyword evidence="3" id="KW-1185">Reference proteome</keyword>
<accession>A0AAV7BF19</accession>
<feature type="compositionally biased region" description="Polar residues" evidence="1">
    <location>
        <begin position="120"/>
        <end position="135"/>
    </location>
</feature>
<feature type="region of interest" description="Disordered" evidence="1">
    <location>
        <begin position="101"/>
        <end position="212"/>
    </location>
</feature>
<organism evidence="2 3">
    <name type="scientific">Engystomops pustulosus</name>
    <name type="common">Tungara frog</name>
    <name type="synonym">Physalaemus pustulosus</name>
    <dbReference type="NCBI Taxonomy" id="76066"/>
    <lineage>
        <taxon>Eukaryota</taxon>
        <taxon>Metazoa</taxon>
        <taxon>Chordata</taxon>
        <taxon>Craniata</taxon>
        <taxon>Vertebrata</taxon>
        <taxon>Euteleostomi</taxon>
        <taxon>Amphibia</taxon>
        <taxon>Batrachia</taxon>
        <taxon>Anura</taxon>
        <taxon>Neobatrachia</taxon>
        <taxon>Hyloidea</taxon>
        <taxon>Leptodactylidae</taxon>
        <taxon>Leiuperinae</taxon>
        <taxon>Engystomops</taxon>
    </lineage>
</organism>
<protein>
    <submittedName>
        <fullName evidence="2">Uncharacterized protein</fullName>
    </submittedName>
</protein>
<comment type="caution">
    <text evidence="2">The sequence shown here is derived from an EMBL/GenBank/DDBJ whole genome shotgun (WGS) entry which is preliminary data.</text>
</comment>
<dbReference type="Proteomes" id="UP000824782">
    <property type="component" value="Unassembled WGS sequence"/>
</dbReference>
<name>A0AAV7BF19_ENGPU</name>
<dbReference type="EMBL" id="WNYA01000005">
    <property type="protein sequence ID" value="KAG8571027.1"/>
    <property type="molecule type" value="Genomic_DNA"/>
</dbReference>
<feature type="region of interest" description="Disordered" evidence="1">
    <location>
        <begin position="1"/>
        <end position="22"/>
    </location>
</feature>
<evidence type="ECO:0000313" key="2">
    <source>
        <dbReference type="EMBL" id="KAG8571027.1"/>
    </source>
</evidence>
<evidence type="ECO:0000313" key="3">
    <source>
        <dbReference type="Proteomes" id="UP000824782"/>
    </source>
</evidence>